<dbReference type="EMBL" id="DS027045">
    <property type="protein sequence ID" value="EAW14128.1"/>
    <property type="molecule type" value="Genomic_DNA"/>
</dbReference>
<dbReference type="Proteomes" id="UP000006701">
    <property type="component" value="Unassembled WGS sequence"/>
</dbReference>
<dbReference type="VEuPathDB" id="FungiDB:ACLA_071610"/>
<reference evidence="1 2" key="1">
    <citation type="journal article" date="2008" name="PLoS Genet.">
        <title>Genomic islands in the pathogenic filamentous fungus Aspergillus fumigatus.</title>
        <authorList>
            <person name="Fedorova N.D."/>
            <person name="Khaldi N."/>
            <person name="Joardar V.S."/>
            <person name="Maiti R."/>
            <person name="Amedeo P."/>
            <person name="Anderson M.J."/>
            <person name="Crabtree J."/>
            <person name="Silva J.C."/>
            <person name="Badger J.H."/>
            <person name="Albarraq A."/>
            <person name="Angiuoli S."/>
            <person name="Bussey H."/>
            <person name="Bowyer P."/>
            <person name="Cotty P.J."/>
            <person name="Dyer P.S."/>
            <person name="Egan A."/>
            <person name="Galens K."/>
            <person name="Fraser-Liggett C.M."/>
            <person name="Haas B.J."/>
            <person name="Inman J.M."/>
            <person name="Kent R."/>
            <person name="Lemieux S."/>
            <person name="Malavazi I."/>
            <person name="Orvis J."/>
            <person name="Roemer T."/>
            <person name="Ronning C.M."/>
            <person name="Sundaram J.P."/>
            <person name="Sutton G."/>
            <person name="Turner G."/>
            <person name="Venter J.C."/>
            <person name="White O.R."/>
            <person name="Whitty B.R."/>
            <person name="Youngman P."/>
            <person name="Wolfe K.H."/>
            <person name="Goldman G.H."/>
            <person name="Wortman J.R."/>
            <person name="Jiang B."/>
            <person name="Denning D.W."/>
            <person name="Nierman W.C."/>
        </authorList>
    </citation>
    <scope>NUCLEOTIDE SEQUENCE [LARGE SCALE GENOMIC DNA]</scope>
    <source>
        <strain evidence="2">ATCC 1007 / CBS 513.65 / DSM 816 / NCTC 3887 / NRRL 1</strain>
    </source>
</reference>
<proteinExistence type="predicted"/>
<accession>A1C6V7</accession>
<evidence type="ECO:0000313" key="1">
    <source>
        <dbReference type="EMBL" id="EAW14128.1"/>
    </source>
</evidence>
<dbReference type="AlphaFoldDB" id="A1C6V7"/>
<organism evidence="1 2">
    <name type="scientific">Aspergillus clavatus (strain ATCC 1007 / CBS 513.65 / DSM 816 / NCTC 3887 / NRRL 1 / QM 1276 / 107)</name>
    <dbReference type="NCBI Taxonomy" id="344612"/>
    <lineage>
        <taxon>Eukaryota</taxon>
        <taxon>Fungi</taxon>
        <taxon>Dikarya</taxon>
        <taxon>Ascomycota</taxon>
        <taxon>Pezizomycotina</taxon>
        <taxon>Eurotiomycetes</taxon>
        <taxon>Eurotiomycetidae</taxon>
        <taxon>Eurotiales</taxon>
        <taxon>Aspergillaceae</taxon>
        <taxon>Aspergillus</taxon>
        <taxon>Aspergillus subgen. Fumigati</taxon>
    </lineage>
</organism>
<name>A1C6V7_ASPCL</name>
<dbReference type="GeneID" id="4708101"/>
<evidence type="ECO:0000313" key="2">
    <source>
        <dbReference type="Proteomes" id="UP000006701"/>
    </source>
</evidence>
<protein>
    <submittedName>
        <fullName evidence="1">Uncharacterized protein</fullName>
    </submittedName>
</protein>
<dbReference type="HOGENOM" id="CLU_2621567_0_0_1"/>
<sequence length="78" mass="8753">MAYKPMRQGEHNMRLVPWIPGLPGIAWKPSTMVQDVIVEDFVDDTTSETTICVSLTFLASLVLIAHEANLNDMKSHIK</sequence>
<gene>
    <name evidence="1" type="ORF">ACLA_071610</name>
</gene>
<dbReference type="RefSeq" id="XP_001275554.1">
    <property type="nucleotide sequence ID" value="XM_001275553.1"/>
</dbReference>
<keyword evidence="2" id="KW-1185">Reference proteome</keyword>
<dbReference type="KEGG" id="act:ACLA_071610"/>